<dbReference type="InterPro" id="IPR001469">
    <property type="entry name" value="ATP_synth_F1_dsu/esu"/>
</dbReference>
<keyword evidence="6" id="KW-0809">Transit peptide</keyword>
<name>A0AAV0GH45_9ASTE</name>
<evidence type="ECO:0000256" key="6">
    <source>
        <dbReference type="ARBA" id="ARBA00022946"/>
    </source>
</evidence>
<comment type="subcellular location">
    <subcellularLocation>
        <location evidence="1">Mitochondrion inner membrane</location>
    </subcellularLocation>
</comment>
<dbReference type="InterPro" id="IPR036771">
    <property type="entry name" value="ATPsynth_dsu/esu_N"/>
</dbReference>
<dbReference type="CDD" id="cd12152">
    <property type="entry name" value="F1-ATPase_delta"/>
    <property type="match status" value="1"/>
</dbReference>
<protein>
    <recommendedName>
        <fullName evidence="10">ATP synthase F1 complex delta/epsilon subunit N-terminal domain-containing protein</fullName>
    </recommendedName>
</protein>
<evidence type="ECO:0000256" key="9">
    <source>
        <dbReference type="ARBA" id="ARBA00023136"/>
    </source>
</evidence>
<keyword evidence="7" id="KW-0406">Ion transport</keyword>
<reference evidence="12" key="1">
    <citation type="submission" date="2022-07" db="EMBL/GenBank/DDBJ databases">
        <authorList>
            <person name="Macas J."/>
            <person name="Novak P."/>
            <person name="Neumann P."/>
        </authorList>
    </citation>
    <scope>NUCLEOTIDE SEQUENCE</scope>
</reference>
<feature type="domain" description="ATP synthase F1 complex delta/epsilon subunit N-terminal" evidence="10">
    <location>
        <begin position="68"/>
        <end position="140"/>
    </location>
</feature>
<evidence type="ECO:0000256" key="1">
    <source>
        <dbReference type="ARBA" id="ARBA00004273"/>
    </source>
</evidence>
<evidence type="ECO:0000256" key="2">
    <source>
        <dbReference type="ARBA" id="ARBA00005712"/>
    </source>
</evidence>
<keyword evidence="8" id="KW-0496">Mitochondrion</keyword>
<dbReference type="GO" id="GO:0046933">
    <property type="term" value="F:proton-transporting ATP synthase activity, rotational mechanism"/>
    <property type="evidence" value="ECO:0007669"/>
    <property type="project" value="InterPro"/>
</dbReference>
<dbReference type="EMBL" id="CAMAPF010000091">
    <property type="protein sequence ID" value="CAH9097207.1"/>
    <property type="molecule type" value="Genomic_DNA"/>
</dbReference>
<dbReference type="HAMAP" id="MF_00530">
    <property type="entry name" value="ATP_synth_epsil_bac"/>
    <property type="match status" value="1"/>
</dbReference>
<sequence length="198" mass="21354">MFRHAATRLWNRSASSARASRQFSSPSADEAFVSAWRRVVPTVDPPKTPLSFMKFRPPTSSATPSKLKINFILPYASEFSNNEVDMVIVSTTTGELGILPGHVATIAELKPGVMSVHEGNDVMKYFVSGGFAFVHSNSVTDIMALEAVPIEKIDPDIVEKGLAELKQKLSSASTELQKAEAQIGVDVLTALNFAVMGG</sequence>
<gene>
    <name evidence="11" type="ORF">CEPIT_LOCUS13988</name>
    <name evidence="12" type="ORF">CEPIT_LOCUS43623</name>
</gene>
<evidence type="ECO:0000313" key="11">
    <source>
        <dbReference type="EMBL" id="CAH9097207.1"/>
    </source>
</evidence>
<dbReference type="NCBIfam" id="TIGR01216">
    <property type="entry name" value="ATP_synt_epsi"/>
    <property type="match status" value="1"/>
</dbReference>
<dbReference type="InterPro" id="IPR020546">
    <property type="entry name" value="ATP_synth_F1_dsu/esu_N"/>
</dbReference>
<keyword evidence="5" id="KW-0999">Mitochondrion inner membrane</keyword>
<comment type="caution">
    <text evidence="12">The sequence shown here is derived from an EMBL/GenBank/DDBJ whole genome shotgun (WGS) entry which is preliminary data.</text>
</comment>
<evidence type="ECO:0000256" key="4">
    <source>
        <dbReference type="ARBA" id="ARBA00022781"/>
    </source>
</evidence>
<evidence type="ECO:0000256" key="5">
    <source>
        <dbReference type="ARBA" id="ARBA00022792"/>
    </source>
</evidence>
<dbReference type="Gene3D" id="1.20.5.440">
    <property type="entry name" value="ATP synthase delta/epsilon subunit, C-terminal domain"/>
    <property type="match status" value="1"/>
</dbReference>
<dbReference type="EMBL" id="CAMAPF010001126">
    <property type="protein sequence ID" value="CAH9147288.1"/>
    <property type="molecule type" value="Genomic_DNA"/>
</dbReference>
<organism evidence="12 13">
    <name type="scientific">Cuscuta epithymum</name>
    <dbReference type="NCBI Taxonomy" id="186058"/>
    <lineage>
        <taxon>Eukaryota</taxon>
        <taxon>Viridiplantae</taxon>
        <taxon>Streptophyta</taxon>
        <taxon>Embryophyta</taxon>
        <taxon>Tracheophyta</taxon>
        <taxon>Spermatophyta</taxon>
        <taxon>Magnoliopsida</taxon>
        <taxon>eudicotyledons</taxon>
        <taxon>Gunneridae</taxon>
        <taxon>Pentapetalae</taxon>
        <taxon>asterids</taxon>
        <taxon>lamiids</taxon>
        <taxon>Solanales</taxon>
        <taxon>Convolvulaceae</taxon>
        <taxon>Cuscuteae</taxon>
        <taxon>Cuscuta</taxon>
        <taxon>Cuscuta subgen. Cuscuta</taxon>
    </lineage>
</organism>
<comment type="similarity">
    <text evidence="2">Belongs to the ATPase epsilon chain family.</text>
</comment>
<evidence type="ECO:0000256" key="3">
    <source>
        <dbReference type="ARBA" id="ARBA00022448"/>
    </source>
</evidence>
<dbReference type="Pfam" id="PF02823">
    <property type="entry name" value="ATP-synt_DE_N"/>
    <property type="match status" value="1"/>
</dbReference>
<proteinExistence type="inferred from homology"/>
<dbReference type="Gene3D" id="2.60.15.10">
    <property type="entry name" value="F0F1 ATP synthase delta/epsilon subunit, N-terminal"/>
    <property type="match status" value="1"/>
</dbReference>
<dbReference type="PANTHER" id="PTHR13822">
    <property type="entry name" value="ATP SYNTHASE DELTA/EPSILON CHAIN"/>
    <property type="match status" value="1"/>
</dbReference>
<dbReference type="GO" id="GO:0005743">
    <property type="term" value="C:mitochondrial inner membrane"/>
    <property type="evidence" value="ECO:0007669"/>
    <property type="project" value="UniProtKB-SubCell"/>
</dbReference>
<dbReference type="SUPFAM" id="SSF51344">
    <property type="entry name" value="Epsilon subunit of F1F0-ATP synthase N-terminal domain"/>
    <property type="match status" value="1"/>
</dbReference>
<dbReference type="GO" id="GO:0045259">
    <property type="term" value="C:proton-transporting ATP synthase complex"/>
    <property type="evidence" value="ECO:0007669"/>
    <property type="project" value="InterPro"/>
</dbReference>
<keyword evidence="3" id="KW-0813">Transport</keyword>
<evidence type="ECO:0000259" key="10">
    <source>
        <dbReference type="Pfam" id="PF02823"/>
    </source>
</evidence>
<accession>A0AAV0GH45</accession>
<evidence type="ECO:0000256" key="7">
    <source>
        <dbReference type="ARBA" id="ARBA00023065"/>
    </source>
</evidence>
<keyword evidence="9" id="KW-0472">Membrane</keyword>
<keyword evidence="13" id="KW-1185">Reference proteome</keyword>
<dbReference type="PANTHER" id="PTHR13822:SF7">
    <property type="entry name" value="ATP SYNTHASE SUBUNIT DELTA, MITOCHONDRIAL"/>
    <property type="match status" value="1"/>
</dbReference>
<evidence type="ECO:0000256" key="8">
    <source>
        <dbReference type="ARBA" id="ARBA00023128"/>
    </source>
</evidence>
<dbReference type="AlphaFoldDB" id="A0AAV0GH45"/>
<keyword evidence="4" id="KW-0375">Hydrogen ion transport</keyword>
<dbReference type="Proteomes" id="UP001152523">
    <property type="component" value="Unassembled WGS sequence"/>
</dbReference>
<evidence type="ECO:0000313" key="13">
    <source>
        <dbReference type="Proteomes" id="UP001152523"/>
    </source>
</evidence>
<evidence type="ECO:0000313" key="12">
    <source>
        <dbReference type="EMBL" id="CAH9147288.1"/>
    </source>
</evidence>